<dbReference type="Gene3D" id="3.30.420.10">
    <property type="entry name" value="Ribonuclease H-like superfamily/Ribonuclease H"/>
    <property type="match status" value="1"/>
</dbReference>
<dbReference type="InterPro" id="IPR036397">
    <property type="entry name" value="RNaseH_sf"/>
</dbReference>
<dbReference type="SUPFAM" id="SSF53098">
    <property type="entry name" value="Ribonuclease H-like"/>
    <property type="match status" value="1"/>
</dbReference>
<evidence type="ECO:0000313" key="4">
    <source>
        <dbReference type="Proteomes" id="UP000525078"/>
    </source>
</evidence>
<comment type="caution">
    <text evidence="3">The sequence shown here is derived from an EMBL/GenBank/DDBJ whole genome shotgun (WGS) entry which is preliminary data.</text>
</comment>
<accession>A0A7J6HFN1</accession>
<dbReference type="EMBL" id="JAATIP010000012">
    <property type="protein sequence ID" value="KAF4394127.1"/>
    <property type="molecule type" value="Genomic_DNA"/>
</dbReference>
<dbReference type="GO" id="GO:0003676">
    <property type="term" value="F:nucleic acid binding"/>
    <property type="evidence" value="ECO:0007669"/>
    <property type="project" value="InterPro"/>
</dbReference>
<dbReference type="AlphaFoldDB" id="A0A7J6HFN1"/>
<sequence length="151" mass="15942">MDKQDQPTTMTDNTDIYTTDASVAEGWAGIAVINSMGDLVVDYCAASSALEGELSAISLALSFASEKGAKRILIESDCSVAVNGLNLVSISTSLSVDRAQAAQPKPVIALSFFASHGGLYIVIGVCSLNISLMFLNMGKYVYGLPYIHLIK</sequence>
<evidence type="ECO:0000259" key="2">
    <source>
        <dbReference type="Pfam" id="PF13456"/>
    </source>
</evidence>
<protein>
    <recommendedName>
        <fullName evidence="2">RNase H type-1 domain-containing protein</fullName>
    </recommendedName>
</protein>
<feature type="transmembrane region" description="Helical" evidence="1">
    <location>
        <begin position="107"/>
        <end position="135"/>
    </location>
</feature>
<keyword evidence="1" id="KW-1133">Transmembrane helix</keyword>
<proteinExistence type="predicted"/>
<dbReference type="InterPro" id="IPR002156">
    <property type="entry name" value="RNaseH_domain"/>
</dbReference>
<dbReference type="Proteomes" id="UP000525078">
    <property type="component" value="Unassembled WGS sequence"/>
</dbReference>
<name>A0A7J6HFN1_CANSA</name>
<evidence type="ECO:0000256" key="1">
    <source>
        <dbReference type="SAM" id="Phobius"/>
    </source>
</evidence>
<dbReference type="Pfam" id="PF13456">
    <property type="entry name" value="RVT_3"/>
    <property type="match status" value="1"/>
</dbReference>
<reference evidence="3 4" key="1">
    <citation type="journal article" date="2020" name="bioRxiv">
        <title>Sequence and annotation of 42 cannabis genomes reveals extensive copy number variation in cannabinoid synthesis and pathogen resistance genes.</title>
        <authorList>
            <person name="Mckernan K.J."/>
            <person name="Helbert Y."/>
            <person name="Kane L.T."/>
            <person name="Ebling H."/>
            <person name="Zhang L."/>
            <person name="Liu B."/>
            <person name="Eaton Z."/>
            <person name="Mclaughlin S."/>
            <person name="Kingan S."/>
            <person name="Baybayan P."/>
            <person name="Concepcion G."/>
            <person name="Jordan M."/>
            <person name="Riva A."/>
            <person name="Barbazuk W."/>
            <person name="Harkins T."/>
        </authorList>
    </citation>
    <scope>NUCLEOTIDE SEQUENCE [LARGE SCALE GENOMIC DNA]</scope>
    <source>
        <strain evidence="4">cv. Jamaican Lion 4</strain>
        <tissue evidence="3">Leaf</tissue>
    </source>
</reference>
<keyword evidence="1" id="KW-0812">Transmembrane</keyword>
<feature type="domain" description="RNase H type-1" evidence="2">
    <location>
        <begin position="25"/>
        <end position="86"/>
    </location>
</feature>
<keyword evidence="1" id="KW-0472">Membrane</keyword>
<evidence type="ECO:0000313" key="3">
    <source>
        <dbReference type="EMBL" id="KAF4394127.1"/>
    </source>
</evidence>
<dbReference type="GO" id="GO:0004523">
    <property type="term" value="F:RNA-DNA hybrid ribonuclease activity"/>
    <property type="evidence" value="ECO:0007669"/>
    <property type="project" value="InterPro"/>
</dbReference>
<dbReference type="InterPro" id="IPR012337">
    <property type="entry name" value="RNaseH-like_sf"/>
</dbReference>
<organism evidence="3 4">
    <name type="scientific">Cannabis sativa</name>
    <name type="common">Hemp</name>
    <name type="synonym">Marijuana</name>
    <dbReference type="NCBI Taxonomy" id="3483"/>
    <lineage>
        <taxon>Eukaryota</taxon>
        <taxon>Viridiplantae</taxon>
        <taxon>Streptophyta</taxon>
        <taxon>Embryophyta</taxon>
        <taxon>Tracheophyta</taxon>
        <taxon>Spermatophyta</taxon>
        <taxon>Magnoliopsida</taxon>
        <taxon>eudicotyledons</taxon>
        <taxon>Gunneridae</taxon>
        <taxon>Pentapetalae</taxon>
        <taxon>rosids</taxon>
        <taxon>fabids</taxon>
        <taxon>Rosales</taxon>
        <taxon>Cannabaceae</taxon>
        <taxon>Cannabis</taxon>
    </lineage>
</organism>
<gene>
    <name evidence="3" type="ORF">F8388_017940</name>
</gene>